<evidence type="ECO:0000313" key="2">
    <source>
        <dbReference type="Proteomes" id="UP001163603"/>
    </source>
</evidence>
<dbReference type="EMBL" id="CM047742">
    <property type="protein sequence ID" value="KAJ0034117.1"/>
    <property type="molecule type" value="Genomic_DNA"/>
</dbReference>
<keyword evidence="2" id="KW-1185">Reference proteome</keyword>
<name>A0ACC0YD97_9ROSI</name>
<dbReference type="Proteomes" id="UP001163603">
    <property type="component" value="Chromosome 7"/>
</dbReference>
<sequence>MFSWWPFYSQLKNQAHFVVCSFITCNSFYLLFCNVRMLLTVSCGNWKLKSWAAFVSLFFHYPILKTQKCICFNILKIQSYFIQLKTLTITVKICMFLAYEVTPTRLVD</sequence>
<protein>
    <submittedName>
        <fullName evidence="1">Uncharacterized protein</fullName>
    </submittedName>
</protein>
<evidence type="ECO:0000313" key="1">
    <source>
        <dbReference type="EMBL" id="KAJ0034117.1"/>
    </source>
</evidence>
<comment type="caution">
    <text evidence="1">The sequence shown here is derived from an EMBL/GenBank/DDBJ whole genome shotgun (WGS) entry which is preliminary data.</text>
</comment>
<reference evidence="2" key="1">
    <citation type="journal article" date="2023" name="G3 (Bethesda)">
        <title>Genome assembly and association tests identify interacting loci associated with vigor, precocity, and sex in interspecific pistachio rootstocks.</title>
        <authorList>
            <person name="Palmer W."/>
            <person name="Jacygrad E."/>
            <person name="Sagayaradj S."/>
            <person name="Cavanaugh K."/>
            <person name="Han R."/>
            <person name="Bertier L."/>
            <person name="Beede B."/>
            <person name="Kafkas S."/>
            <person name="Golino D."/>
            <person name="Preece J."/>
            <person name="Michelmore R."/>
        </authorList>
    </citation>
    <scope>NUCLEOTIDE SEQUENCE [LARGE SCALE GENOMIC DNA]</scope>
</reference>
<organism evidence="1 2">
    <name type="scientific">Pistacia integerrima</name>
    <dbReference type="NCBI Taxonomy" id="434235"/>
    <lineage>
        <taxon>Eukaryota</taxon>
        <taxon>Viridiplantae</taxon>
        <taxon>Streptophyta</taxon>
        <taxon>Embryophyta</taxon>
        <taxon>Tracheophyta</taxon>
        <taxon>Spermatophyta</taxon>
        <taxon>Magnoliopsida</taxon>
        <taxon>eudicotyledons</taxon>
        <taxon>Gunneridae</taxon>
        <taxon>Pentapetalae</taxon>
        <taxon>rosids</taxon>
        <taxon>malvids</taxon>
        <taxon>Sapindales</taxon>
        <taxon>Anacardiaceae</taxon>
        <taxon>Pistacia</taxon>
    </lineage>
</organism>
<proteinExistence type="predicted"/>
<accession>A0ACC0YD97</accession>
<gene>
    <name evidence="1" type="ORF">Pint_25000</name>
</gene>